<sequence>MPLDGSWISSRNQHHSIYLLLVASSLFMETMHIRSWSRLLSTPFPPRTAASTLYSGRHSFSAYRIANSLRAPQTCSSRPCLPQSGPELLAGISFISFPGGPAHG</sequence>
<dbReference type="AlphaFoldDB" id="A0A9D4UX24"/>
<keyword evidence="2" id="KW-1185">Reference proteome</keyword>
<comment type="caution">
    <text evidence="1">The sequence shown here is derived from an EMBL/GenBank/DDBJ whole genome shotgun (WGS) entry which is preliminary data.</text>
</comment>
<protein>
    <submittedName>
        <fullName evidence="1">Uncharacterized protein</fullName>
    </submittedName>
</protein>
<proteinExistence type="predicted"/>
<gene>
    <name evidence="1" type="ORF">GOP47_0009856</name>
</gene>
<organism evidence="1 2">
    <name type="scientific">Adiantum capillus-veneris</name>
    <name type="common">Maidenhair fern</name>
    <dbReference type="NCBI Taxonomy" id="13818"/>
    <lineage>
        <taxon>Eukaryota</taxon>
        <taxon>Viridiplantae</taxon>
        <taxon>Streptophyta</taxon>
        <taxon>Embryophyta</taxon>
        <taxon>Tracheophyta</taxon>
        <taxon>Polypodiopsida</taxon>
        <taxon>Polypodiidae</taxon>
        <taxon>Polypodiales</taxon>
        <taxon>Pteridineae</taxon>
        <taxon>Pteridaceae</taxon>
        <taxon>Vittarioideae</taxon>
        <taxon>Adiantum</taxon>
    </lineage>
</organism>
<dbReference type="Proteomes" id="UP000886520">
    <property type="component" value="Chromosome 9"/>
</dbReference>
<name>A0A9D4UX24_ADICA</name>
<evidence type="ECO:0000313" key="1">
    <source>
        <dbReference type="EMBL" id="KAI5075780.1"/>
    </source>
</evidence>
<dbReference type="EMBL" id="JABFUD020000009">
    <property type="protein sequence ID" value="KAI5075780.1"/>
    <property type="molecule type" value="Genomic_DNA"/>
</dbReference>
<reference evidence="1" key="1">
    <citation type="submission" date="2021-01" db="EMBL/GenBank/DDBJ databases">
        <title>Adiantum capillus-veneris genome.</title>
        <authorList>
            <person name="Fang Y."/>
            <person name="Liao Q."/>
        </authorList>
    </citation>
    <scope>NUCLEOTIDE SEQUENCE</scope>
    <source>
        <strain evidence="1">H3</strain>
        <tissue evidence="1">Leaf</tissue>
    </source>
</reference>
<evidence type="ECO:0000313" key="2">
    <source>
        <dbReference type="Proteomes" id="UP000886520"/>
    </source>
</evidence>
<accession>A0A9D4UX24</accession>